<proteinExistence type="predicted"/>
<protein>
    <submittedName>
        <fullName evidence="1">Uncharacterized protein</fullName>
    </submittedName>
</protein>
<evidence type="ECO:0000313" key="2">
    <source>
        <dbReference type="Proteomes" id="UP000265520"/>
    </source>
</evidence>
<name>A0A392RM34_9FABA</name>
<keyword evidence="2" id="KW-1185">Reference proteome</keyword>
<dbReference type="EMBL" id="LXQA010243875">
    <property type="protein sequence ID" value="MCI37369.1"/>
    <property type="molecule type" value="Genomic_DNA"/>
</dbReference>
<dbReference type="Proteomes" id="UP000265520">
    <property type="component" value="Unassembled WGS sequence"/>
</dbReference>
<reference evidence="1 2" key="1">
    <citation type="journal article" date="2018" name="Front. Plant Sci.">
        <title>Red Clover (Trifolium pratense) and Zigzag Clover (T. medium) - A Picture of Genomic Similarities and Differences.</title>
        <authorList>
            <person name="Dluhosova J."/>
            <person name="Istvanek J."/>
            <person name="Nedelnik J."/>
            <person name="Repkova J."/>
        </authorList>
    </citation>
    <scope>NUCLEOTIDE SEQUENCE [LARGE SCALE GENOMIC DNA]</scope>
    <source>
        <strain evidence="2">cv. 10/8</strain>
        <tissue evidence="1">Leaf</tissue>
    </source>
</reference>
<comment type="caution">
    <text evidence="1">The sequence shown here is derived from an EMBL/GenBank/DDBJ whole genome shotgun (WGS) entry which is preliminary data.</text>
</comment>
<organism evidence="1 2">
    <name type="scientific">Trifolium medium</name>
    <dbReference type="NCBI Taxonomy" id="97028"/>
    <lineage>
        <taxon>Eukaryota</taxon>
        <taxon>Viridiplantae</taxon>
        <taxon>Streptophyta</taxon>
        <taxon>Embryophyta</taxon>
        <taxon>Tracheophyta</taxon>
        <taxon>Spermatophyta</taxon>
        <taxon>Magnoliopsida</taxon>
        <taxon>eudicotyledons</taxon>
        <taxon>Gunneridae</taxon>
        <taxon>Pentapetalae</taxon>
        <taxon>rosids</taxon>
        <taxon>fabids</taxon>
        <taxon>Fabales</taxon>
        <taxon>Fabaceae</taxon>
        <taxon>Papilionoideae</taxon>
        <taxon>50 kb inversion clade</taxon>
        <taxon>NPAAA clade</taxon>
        <taxon>Hologalegina</taxon>
        <taxon>IRL clade</taxon>
        <taxon>Trifolieae</taxon>
        <taxon>Trifolium</taxon>
    </lineage>
</organism>
<accession>A0A392RM34</accession>
<dbReference type="AlphaFoldDB" id="A0A392RM34"/>
<feature type="non-terminal residue" evidence="1">
    <location>
        <position position="1"/>
    </location>
</feature>
<evidence type="ECO:0000313" key="1">
    <source>
        <dbReference type="EMBL" id="MCI37369.1"/>
    </source>
</evidence>
<sequence>EYRPLDAPDAHPDSQTFNCAPPDFQIFNSLLQQRHFNAIAIIVQPPPHTNPILDRALPTPEP</sequence>